<dbReference type="Pfam" id="PF01380">
    <property type="entry name" value="SIS"/>
    <property type="match status" value="1"/>
</dbReference>
<feature type="domain" description="SIS" evidence="2">
    <location>
        <begin position="28"/>
        <end position="171"/>
    </location>
</feature>
<organism evidence="3 4">
    <name type="scientific">Mesotoga infera</name>
    <dbReference type="NCBI Taxonomy" id="1236046"/>
    <lineage>
        <taxon>Bacteria</taxon>
        <taxon>Thermotogati</taxon>
        <taxon>Thermotogota</taxon>
        <taxon>Thermotogae</taxon>
        <taxon>Kosmotogales</taxon>
        <taxon>Kosmotogaceae</taxon>
        <taxon>Mesotoga</taxon>
    </lineage>
</organism>
<keyword evidence="3" id="KW-0808">Transferase</keyword>
<evidence type="ECO:0000256" key="1">
    <source>
        <dbReference type="ARBA" id="ARBA00022737"/>
    </source>
</evidence>
<evidence type="ECO:0000259" key="2">
    <source>
        <dbReference type="PROSITE" id="PS51464"/>
    </source>
</evidence>
<dbReference type="GO" id="GO:0097367">
    <property type="term" value="F:carbohydrate derivative binding"/>
    <property type="evidence" value="ECO:0007669"/>
    <property type="project" value="InterPro"/>
</dbReference>
<evidence type="ECO:0000313" key="3">
    <source>
        <dbReference type="EMBL" id="SSC12438.1"/>
    </source>
</evidence>
<dbReference type="AlphaFoldDB" id="A0A7Z7PR57"/>
<dbReference type="PANTHER" id="PTHR10937:SF4">
    <property type="entry name" value="GLUCOSAMINE-6-PHOSPHATE DEAMINASE"/>
    <property type="match status" value="1"/>
</dbReference>
<dbReference type="EC" id="2.6.1.16" evidence="3"/>
<dbReference type="KEGG" id="minf:MESINF_0989"/>
<proteinExistence type="predicted"/>
<accession>A0A7Z7PR57</accession>
<dbReference type="InterPro" id="IPR046348">
    <property type="entry name" value="SIS_dom_sf"/>
</dbReference>
<dbReference type="CDD" id="cd05008">
    <property type="entry name" value="SIS_GlmS_GlmD_1"/>
    <property type="match status" value="1"/>
</dbReference>
<dbReference type="CDD" id="cd05009">
    <property type="entry name" value="SIS_GlmS_GlmD_2"/>
    <property type="match status" value="1"/>
</dbReference>
<gene>
    <name evidence="3" type="ORF">MESINF_0989</name>
</gene>
<dbReference type="InterPro" id="IPR001347">
    <property type="entry name" value="SIS_dom"/>
</dbReference>
<keyword evidence="3" id="KW-0032">Aminotransferase</keyword>
<keyword evidence="1" id="KW-0677">Repeat</keyword>
<dbReference type="SUPFAM" id="SSF53697">
    <property type="entry name" value="SIS domain"/>
    <property type="match status" value="1"/>
</dbReference>
<dbReference type="RefSeq" id="WP_169698761.1">
    <property type="nucleotide sequence ID" value="NZ_LS974202.1"/>
</dbReference>
<name>A0A7Z7PR57_9BACT</name>
<keyword evidence="4" id="KW-1185">Reference proteome</keyword>
<dbReference type="EMBL" id="LS974202">
    <property type="protein sequence ID" value="SSC12438.1"/>
    <property type="molecule type" value="Genomic_DNA"/>
</dbReference>
<evidence type="ECO:0000313" key="4">
    <source>
        <dbReference type="Proteomes" id="UP000250796"/>
    </source>
</evidence>
<sequence length="339" mass="37804">MITKKEILEQPQKHKIVAARYSDLARPLIDLINHTNPKSIDFVGCGTSYFLAMGCSMQLERLSRGKIRSSFYSGSEIMLGLKRPAKNSLLVGLSRSGSSSETILALQKGRSIGNTTASITCEPGSEMRGVSDISVELDFINEEAIVMTKSFTSMAFFVSALARELFVPEHLDDYLLAIPESSSITLENSRKLINGYYIFDINHFVFLGYEEYFAASMEGLIKVTESSLIEADCYQTLEYRHGPKSKVRRETLAVISVNPLATNEELSVAKEIDLLGGKSIIISGEHMPEFDQINTFYHGKDFGDWFLRVIPLQLLGIEKALAKKLDPDNPKNLTKVVRL</sequence>
<dbReference type="GO" id="GO:0004360">
    <property type="term" value="F:glutamine-fructose-6-phosphate transaminase (isomerizing) activity"/>
    <property type="evidence" value="ECO:0007669"/>
    <property type="project" value="UniProtKB-EC"/>
</dbReference>
<protein>
    <submittedName>
        <fullName evidence="3">Glutamine--fructose-6-phosphate transaminase (Isomerizing)</fullName>
        <ecNumber evidence="3">2.6.1.16</ecNumber>
    </submittedName>
</protein>
<reference evidence="3 4" key="1">
    <citation type="submission" date="2017-01" db="EMBL/GenBank/DDBJ databases">
        <authorList>
            <person name="Erauso G."/>
        </authorList>
    </citation>
    <scope>NUCLEOTIDE SEQUENCE [LARGE SCALE GENOMIC DNA]</scope>
    <source>
        <strain evidence="3">MESINF1</strain>
    </source>
</reference>
<dbReference type="PANTHER" id="PTHR10937">
    <property type="entry name" value="GLUCOSAMINE--FRUCTOSE-6-PHOSPHATE AMINOTRANSFERASE, ISOMERIZING"/>
    <property type="match status" value="1"/>
</dbReference>
<dbReference type="InterPro" id="IPR035466">
    <property type="entry name" value="GlmS/AgaS_SIS"/>
</dbReference>
<dbReference type="GO" id="GO:1901135">
    <property type="term" value="P:carbohydrate derivative metabolic process"/>
    <property type="evidence" value="ECO:0007669"/>
    <property type="project" value="InterPro"/>
</dbReference>
<dbReference type="Proteomes" id="UP000250796">
    <property type="component" value="Chromosome MESINF"/>
</dbReference>
<dbReference type="PROSITE" id="PS51464">
    <property type="entry name" value="SIS"/>
    <property type="match status" value="1"/>
</dbReference>
<dbReference type="InterPro" id="IPR035490">
    <property type="entry name" value="GlmS/FrlB_SIS"/>
</dbReference>
<dbReference type="Gene3D" id="3.40.50.10490">
    <property type="entry name" value="Glucose-6-phosphate isomerase like protein, domain 1"/>
    <property type="match status" value="2"/>
</dbReference>